<evidence type="ECO:0000256" key="2">
    <source>
        <dbReference type="ARBA" id="ARBA00007566"/>
    </source>
</evidence>
<reference evidence="7" key="2">
    <citation type="submission" date="2025-09" db="UniProtKB">
        <authorList>
            <consortium name="Ensembl"/>
        </authorList>
    </citation>
    <scope>IDENTIFICATION</scope>
</reference>
<comment type="similarity">
    <text evidence="2">Belongs to the type II (or gamma) interferon family.</text>
</comment>
<proteinExistence type="inferred from homology"/>
<dbReference type="InterPro" id="IPR009079">
    <property type="entry name" value="4_helix_cytokine-like_core"/>
</dbReference>
<organism evidence="7 8">
    <name type="scientific">Salmo trutta</name>
    <name type="common">Brown trout</name>
    <dbReference type="NCBI Taxonomy" id="8032"/>
    <lineage>
        <taxon>Eukaryota</taxon>
        <taxon>Metazoa</taxon>
        <taxon>Chordata</taxon>
        <taxon>Craniata</taxon>
        <taxon>Vertebrata</taxon>
        <taxon>Euteleostomi</taxon>
        <taxon>Actinopterygii</taxon>
        <taxon>Neopterygii</taxon>
        <taxon>Teleostei</taxon>
        <taxon>Protacanthopterygii</taxon>
        <taxon>Salmoniformes</taxon>
        <taxon>Salmonidae</taxon>
        <taxon>Salmoninae</taxon>
        <taxon>Salmo</taxon>
    </lineage>
</organism>
<dbReference type="GO" id="GO:0005133">
    <property type="term" value="F:type II interferon receptor binding"/>
    <property type="evidence" value="ECO:0007669"/>
    <property type="project" value="InterPro"/>
</dbReference>
<name>A0A674DI09_SALTR</name>
<keyword evidence="4" id="KW-0964">Secreted</keyword>
<feature type="signal peptide" evidence="6">
    <location>
        <begin position="1"/>
        <end position="24"/>
    </location>
</feature>
<evidence type="ECO:0000256" key="4">
    <source>
        <dbReference type="ARBA" id="ARBA00022525"/>
    </source>
</evidence>
<keyword evidence="3" id="KW-0202">Cytokine</keyword>
<dbReference type="PANTHER" id="PTHR11419:SF0">
    <property type="entry name" value="INTERFERON GAMMA"/>
    <property type="match status" value="1"/>
</dbReference>
<evidence type="ECO:0000256" key="6">
    <source>
        <dbReference type="SAM" id="SignalP"/>
    </source>
</evidence>
<dbReference type="InterPro" id="IPR002069">
    <property type="entry name" value="Interferon_gamma"/>
</dbReference>
<sequence>MDVLSRAVMCFCLMGWMTLGWSNAAQYTSINMKSNIDKLKVHYKISKDQLFNGKPVFPKDTFEDSERRVLMSVVLDVYRSIFSQMLNQTVDQEVIESLKYVKGKIQDLQKHYFLKRIPELRTHLQNLWAIKVNHSPGEGLCPSSLTNLRRKPPNWPLRIHLKKDNRRKRRQAQRLKSTHHRHIEVTYVL</sequence>
<dbReference type="InParanoid" id="A0A674DI09"/>
<keyword evidence="6" id="KW-0732">Signal</keyword>
<dbReference type="PANTHER" id="PTHR11419">
    <property type="entry name" value="INTERFERON GAMMA"/>
    <property type="match status" value="1"/>
</dbReference>
<evidence type="ECO:0000256" key="3">
    <source>
        <dbReference type="ARBA" id="ARBA00022514"/>
    </source>
</evidence>
<accession>A0A674DI09</accession>
<dbReference type="GO" id="GO:0006955">
    <property type="term" value="P:immune response"/>
    <property type="evidence" value="ECO:0007669"/>
    <property type="project" value="InterPro"/>
</dbReference>
<feature type="chain" id="PRO_5025674009" description="Interferon gamma" evidence="6">
    <location>
        <begin position="25"/>
        <end position="189"/>
    </location>
</feature>
<keyword evidence="8" id="KW-1185">Reference proteome</keyword>
<reference evidence="7" key="1">
    <citation type="submission" date="2025-08" db="UniProtKB">
        <authorList>
            <consortium name="Ensembl"/>
        </authorList>
    </citation>
    <scope>IDENTIFICATION</scope>
</reference>
<evidence type="ECO:0000313" key="7">
    <source>
        <dbReference type="Ensembl" id="ENSSTUP00000095266.1"/>
    </source>
</evidence>
<dbReference type="GO" id="GO:0005615">
    <property type="term" value="C:extracellular space"/>
    <property type="evidence" value="ECO:0007669"/>
    <property type="project" value="UniProtKB-KW"/>
</dbReference>
<evidence type="ECO:0000313" key="8">
    <source>
        <dbReference type="Proteomes" id="UP000472277"/>
    </source>
</evidence>
<dbReference type="Proteomes" id="UP000472277">
    <property type="component" value="Unassembled WGS sequence"/>
</dbReference>
<dbReference type="AlphaFoldDB" id="A0A674DI09"/>
<evidence type="ECO:0008006" key="9">
    <source>
        <dbReference type="Google" id="ProtNLM"/>
    </source>
</evidence>
<evidence type="ECO:0000256" key="1">
    <source>
        <dbReference type="ARBA" id="ARBA00004613"/>
    </source>
</evidence>
<dbReference type="Ensembl" id="ENSSTUT00000102250.1">
    <property type="protein sequence ID" value="ENSSTUP00000095266.1"/>
    <property type="gene ID" value="ENSSTUG00000042783.1"/>
</dbReference>
<evidence type="ECO:0000256" key="5">
    <source>
        <dbReference type="ARBA" id="ARBA00023180"/>
    </source>
</evidence>
<comment type="subcellular location">
    <subcellularLocation>
        <location evidence="1">Secreted</location>
    </subcellularLocation>
</comment>
<dbReference type="Pfam" id="PF00714">
    <property type="entry name" value="IFN-gamma"/>
    <property type="match status" value="1"/>
</dbReference>
<dbReference type="SUPFAM" id="SSF47266">
    <property type="entry name" value="4-helical cytokines"/>
    <property type="match status" value="1"/>
</dbReference>
<keyword evidence="5" id="KW-0325">Glycoprotein</keyword>
<dbReference type="GeneTree" id="ENSGT01060000248984"/>
<dbReference type="GO" id="GO:0005125">
    <property type="term" value="F:cytokine activity"/>
    <property type="evidence" value="ECO:0007669"/>
    <property type="project" value="UniProtKB-KW"/>
</dbReference>
<protein>
    <recommendedName>
        <fullName evidence="9">Interferon gamma</fullName>
    </recommendedName>
</protein>
<dbReference type="Gene3D" id="1.20.1250.10">
    <property type="match status" value="1"/>
</dbReference>